<evidence type="ECO:0000313" key="2">
    <source>
        <dbReference type="EMBL" id="TRM57190.1"/>
    </source>
</evidence>
<dbReference type="EMBL" id="VDMD01000051">
    <property type="protein sequence ID" value="TRM57190.1"/>
    <property type="molecule type" value="Genomic_DNA"/>
</dbReference>
<organism evidence="2 3">
    <name type="scientific">Schizophyllum amplum</name>
    <dbReference type="NCBI Taxonomy" id="97359"/>
    <lineage>
        <taxon>Eukaryota</taxon>
        <taxon>Fungi</taxon>
        <taxon>Dikarya</taxon>
        <taxon>Basidiomycota</taxon>
        <taxon>Agaricomycotina</taxon>
        <taxon>Agaricomycetes</taxon>
        <taxon>Agaricomycetidae</taxon>
        <taxon>Agaricales</taxon>
        <taxon>Schizophyllaceae</taxon>
        <taxon>Schizophyllum</taxon>
    </lineage>
</organism>
<comment type="caution">
    <text evidence="2">The sequence shown here is derived from an EMBL/GenBank/DDBJ whole genome shotgun (WGS) entry which is preliminary data.</text>
</comment>
<keyword evidence="3" id="KW-1185">Reference proteome</keyword>
<dbReference type="AlphaFoldDB" id="A0A550BXB8"/>
<accession>A0A550BXB8</accession>
<name>A0A550BXB8_9AGAR</name>
<evidence type="ECO:0000256" key="1">
    <source>
        <dbReference type="SAM" id="MobiDB-lite"/>
    </source>
</evidence>
<protein>
    <recommendedName>
        <fullName evidence="4">Chromo domain-containing protein</fullName>
    </recommendedName>
</protein>
<gene>
    <name evidence="2" type="ORF">BD626DRAFT_540713</name>
</gene>
<dbReference type="InterPro" id="IPR016197">
    <property type="entry name" value="Chromo-like_dom_sf"/>
</dbReference>
<reference evidence="2 3" key="1">
    <citation type="journal article" date="2019" name="New Phytol.">
        <title>Comparative genomics reveals unique wood-decay strategies and fruiting body development in the Schizophyllaceae.</title>
        <authorList>
            <person name="Almasi E."/>
            <person name="Sahu N."/>
            <person name="Krizsan K."/>
            <person name="Balint B."/>
            <person name="Kovacs G.M."/>
            <person name="Kiss B."/>
            <person name="Cseklye J."/>
            <person name="Drula E."/>
            <person name="Henrissat B."/>
            <person name="Nagy I."/>
            <person name="Chovatia M."/>
            <person name="Adam C."/>
            <person name="LaButti K."/>
            <person name="Lipzen A."/>
            <person name="Riley R."/>
            <person name="Grigoriev I.V."/>
            <person name="Nagy L.G."/>
        </authorList>
    </citation>
    <scope>NUCLEOTIDE SEQUENCE [LARGE SCALE GENOMIC DNA]</scope>
    <source>
        <strain evidence="2 3">NL-1724</strain>
    </source>
</reference>
<feature type="region of interest" description="Disordered" evidence="1">
    <location>
        <begin position="1"/>
        <end position="20"/>
    </location>
</feature>
<evidence type="ECO:0008006" key="4">
    <source>
        <dbReference type="Google" id="ProtNLM"/>
    </source>
</evidence>
<proteinExistence type="predicted"/>
<evidence type="ECO:0000313" key="3">
    <source>
        <dbReference type="Proteomes" id="UP000320762"/>
    </source>
</evidence>
<dbReference type="SUPFAM" id="SSF54160">
    <property type="entry name" value="Chromo domain-like"/>
    <property type="match status" value="1"/>
</dbReference>
<sequence>MSNNFSIPNPPKRWPPAKSKAGQYLPGHYPPLEAVYGVYRFKNSSNKKDILLYLVMWYGYWDMTWDPLEDADEHTRTLIEEACAAIQAQEGYQSMDNLPAKQEVFCPADHVVTTSERSQRFFLEHGIPLPEDANRTY</sequence>
<dbReference type="Proteomes" id="UP000320762">
    <property type="component" value="Unassembled WGS sequence"/>
</dbReference>